<protein>
    <recommendedName>
        <fullName evidence="3">YozE SAM-like domain-containing protein</fullName>
    </recommendedName>
</protein>
<dbReference type="Proteomes" id="UP001440599">
    <property type="component" value="Unassembled WGS sequence"/>
</dbReference>
<evidence type="ECO:0000313" key="2">
    <source>
        <dbReference type="Proteomes" id="UP001440599"/>
    </source>
</evidence>
<proteinExistence type="predicted"/>
<gene>
    <name evidence="1" type="ORF">WMO45_05920</name>
</gene>
<dbReference type="EMBL" id="JBBMFT010000002">
    <property type="protein sequence ID" value="MEQ2456054.1"/>
    <property type="molecule type" value="Genomic_DNA"/>
</dbReference>
<name>A0ABV1EPM8_9FIRM</name>
<sequence>MKTVSKRRQARPAKLTPQEAEQYRNLIQKWAQQAPPEYTGNGEKHPYTSLTLSSGLGRAVYASYSDEDLLAVLHDAASRLGRAPTQDEVFSLYRIYLKARFGTWPGALRAAGMRQLPMPDLSMPDWTQMLAEEPELCGALEDVTRRRRRLGYPPRKRDVPQAKILCERFHSWENVIAAAEDFEKWQEARKDN</sequence>
<organism evidence="1 2">
    <name type="scientific">Flavonifractor hominis</name>
    <dbReference type="NCBI Taxonomy" id="3133178"/>
    <lineage>
        <taxon>Bacteria</taxon>
        <taxon>Bacillati</taxon>
        <taxon>Bacillota</taxon>
        <taxon>Clostridia</taxon>
        <taxon>Eubacteriales</taxon>
        <taxon>Oscillospiraceae</taxon>
        <taxon>Flavonifractor</taxon>
    </lineage>
</organism>
<dbReference type="Pfam" id="PF18780">
    <property type="entry name" value="HNH_repeat"/>
    <property type="match status" value="1"/>
</dbReference>
<dbReference type="RefSeq" id="WP_349139622.1">
    <property type="nucleotide sequence ID" value="NZ_JBBMFT010000002.1"/>
</dbReference>
<accession>A0ABV1EPM8</accession>
<reference evidence="1 2" key="1">
    <citation type="submission" date="2024-03" db="EMBL/GenBank/DDBJ databases">
        <title>Human intestinal bacterial collection.</title>
        <authorList>
            <person name="Pauvert C."/>
            <person name="Hitch T.C.A."/>
            <person name="Clavel T."/>
        </authorList>
    </citation>
    <scope>NUCLEOTIDE SEQUENCE [LARGE SCALE GENOMIC DNA]</scope>
    <source>
        <strain evidence="1 2">CLA-AP-H34</strain>
    </source>
</reference>
<comment type="caution">
    <text evidence="1">The sequence shown here is derived from an EMBL/GenBank/DDBJ whole genome shotgun (WGS) entry which is preliminary data.</text>
</comment>
<dbReference type="InterPro" id="IPR041025">
    <property type="entry name" value="HNH_repeat"/>
</dbReference>
<evidence type="ECO:0008006" key="3">
    <source>
        <dbReference type="Google" id="ProtNLM"/>
    </source>
</evidence>
<keyword evidence="2" id="KW-1185">Reference proteome</keyword>
<evidence type="ECO:0000313" key="1">
    <source>
        <dbReference type="EMBL" id="MEQ2456054.1"/>
    </source>
</evidence>